<reference evidence="1 2" key="1">
    <citation type="journal article" date="2019" name="Nat. Ecol. Evol.">
        <title>Megaphylogeny resolves global patterns of mushroom evolution.</title>
        <authorList>
            <person name="Varga T."/>
            <person name="Krizsan K."/>
            <person name="Foldi C."/>
            <person name="Dima B."/>
            <person name="Sanchez-Garcia M."/>
            <person name="Sanchez-Ramirez S."/>
            <person name="Szollosi G.J."/>
            <person name="Szarkandi J.G."/>
            <person name="Papp V."/>
            <person name="Albert L."/>
            <person name="Andreopoulos W."/>
            <person name="Angelini C."/>
            <person name="Antonin V."/>
            <person name="Barry K.W."/>
            <person name="Bougher N.L."/>
            <person name="Buchanan P."/>
            <person name="Buyck B."/>
            <person name="Bense V."/>
            <person name="Catcheside P."/>
            <person name="Chovatia M."/>
            <person name="Cooper J."/>
            <person name="Damon W."/>
            <person name="Desjardin D."/>
            <person name="Finy P."/>
            <person name="Geml J."/>
            <person name="Haridas S."/>
            <person name="Hughes K."/>
            <person name="Justo A."/>
            <person name="Karasinski D."/>
            <person name="Kautmanova I."/>
            <person name="Kiss B."/>
            <person name="Kocsube S."/>
            <person name="Kotiranta H."/>
            <person name="LaButti K.M."/>
            <person name="Lechner B.E."/>
            <person name="Liimatainen K."/>
            <person name="Lipzen A."/>
            <person name="Lukacs Z."/>
            <person name="Mihaltcheva S."/>
            <person name="Morgado L.N."/>
            <person name="Niskanen T."/>
            <person name="Noordeloos M.E."/>
            <person name="Ohm R.A."/>
            <person name="Ortiz-Santana B."/>
            <person name="Ovrebo C."/>
            <person name="Racz N."/>
            <person name="Riley R."/>
            <person name="Savchenko A."/>
            <person name="Shiryaev A."/>
            <person name="Soop K."/>
            <person name="Spirin V."/>
            <person name="Szebenyi C."/>
            <person name="Tomsovsky M."/>
            <person name="Tulloss R.E."/>
            <person name="Uehling J."/>
            <person name="Grigoriev I.V."/>
            <person name="Vagvolgyi C."/>
            <person name="Papp T."/>
            <person name="Martin F.M."/>
            <person name="Miettinen O."/>
            <person name="Hibbett D.S."/>
            <person name="Nagy L.G."/>
        </authorList>
    </citation>
    <scope>NUCLEOTIDE SEQUENCE [LARGE SCALE GENOMIC DNA]</scope>
    <source>
        <strain evidence="1 2">NL-1719</strain>
    </source>
</reference>
<keyword evidence="2" id="KW-1185">Reference proteome</keyword>
<organism evidence="1 2">
    <name type="scientific">Pluteus cervinus</name>
    <dbReference type="NCBI Taxonomy" id="181527"/>
    <lineage>
        <taxon>Eukaryota</taxon>
        <taxon>Fungi</taxon>
        <taxon>Dikarya</taxon>
        <taxon>Basidiomycota</taxon>
        <taxon>Agaricomycotina</taxon>
        <taxon>Agaricomycetes</taxon>
        <taxon>Agaricomycetidae</taxon>
        <taxon>Agaricales</taxon>
        <taxon>Pluteineae</taxon>
        <taxon>Pluteaceae</taxon>
        <taxon>Pluteus</taxon>
    </lineage>
</organism>
<evidence type="ECO:0000313" key="2">
    <source>
        <dbReference type="Proteomes" id="UP000308600"/>
    </source>
</evidence>
<dbReference type="Proteomes" id="UP000308600">
    <property type="component" value="Unassembled WGS sequence"/>
</dbReference>
<proteinExistence type="predicted"/>
<evidence type="ECO:0000313" key="1">
    <source>
        <dbReference type="EMBL" id="TFK76548.1"/>
    </source>
</evidence>
<accession>A0ACD3BET1</accession>
<sequence>MLAGMQNPFLIVRFVLFALMLITSILSLSFASWNIHATSAAEVSLSAVTILLVFTSCLTIICIILALLELPFPRVRASWIMFECIWAAVLSVFQIGAAIGITVDFAMLGQAETDPAIRVSTTLLVPTTWFSCFTLFTFFSLFFISALTHRRQYDDIWNHSPYDIHWFSQGAAHDKHTLRPGSETKTRPAVDSWARFMNDAEWCPPKHRPAPIPPTDNMPWAKQQPARRGVDMPFATRPETTTPLRVPGKVTSQQTAAQTSRFIERFRESRILSRPGSLSTIDHSRVAQFPPAISDHDLPIPLPRRSEWFRADAITSRH</sequence>
<name>A0ACD3BET1_9AGAR</name>
<protein>
    <submittedName>
        <fullName evidence="1">Uncharacterized protein</fullName>
    </submittedName>
</protein>
<gene>
    <name evidence="1" type="ORF">BDN72DRAFT_831131</name>
</gene>
<dbReference type="EMBL" id="ML208260">
    <property type="protein sequence ID" value="TFK76548.1"/>
    <property type="molecule type" value="Genomic_DNA"/>
</dbReference>